<dbReference type="PROSITE" id="PS51257">
    <property type="entry name" value="PROKAR_LIPOPROTEIN"/>
    <property type="match status" value="1"/>
</dbReference>
<keyword evidence="2 5" id="KW-0378">Hydrolase</keyword>
<evidence type="ECO:0000256" key="3">
    <source>
        <dbReference type="SAM" id="SignalP"/>
    </source>
</evidence>
<keyword evidence="3" id="KW-0732">Signal</keyword>
<dbReference type="PANTHER" id="PTHR43798">
    <property type="entry name" value="MONOACYLGLYCEROL LIPASE"/>
    <property type="match status" value="1"/>
</dbReference>
<reference evidence="6" key="1">
    <citation type="journal article" date="2019" name="Int. J. Syst. Evol. Microbiol.">
        <title>The Global Catalogue of Microorganisms (GCM) 10K type strain sequencing project: providing services to taxonomists for standard genome sequencing and annotation.</title>
        <authorList>
            <consortium name="The Broad Institute Genomics Platform"/>
            <consortium name="The Broad Institute Genome Sequencing Center for Infectious Disease"/>
            <person name="Wu L."/>
            <person name="Ma J."/>
        </authorList>
    </citation>
    <scope>NUCLEOTIDE SEQUENCE [LARGE SCALE GENOMIC DNA]</scope>
    <source>
        <strain evidence="6">KCTC 42423</strain>
    </source>
</reference>
<comment type="caution">
    <text evidence="5">The sequence shown here is derived from an EMBL/GenBank/DDBJ whole genome shotgun (WGS) entry which is preliminary data.</text>
</comment>
<evidence type="ECO:0000313" key="6">
    <source>
        <dbReference type="Proteomes" id="UP001597459"/>
    </source>
</evidence>
<evidence type="ECO:0000256" key="2">
    <source>
        <dbReference type="ARBA" id="ARBA00022801"/>
    </source>
</evidence>
<sequence>MKKIIIYTLKTIVLIGLLMSSYACSKGDDNINDLSETIYVRHKQADMPAYIHGNASEKVFLIILHGGPGGTGWGERKNTVKSKIEKNNAVVYFDQRGSGNSQGSYSENDVSVDLMAEDVLALVKVLKAKYGNDARFFLMGHSWGGTLGPATLLKDQSDFMGWIDVDGSHDPKGSYNTYKIALTQMADTQIALGNSVSYWKDVKNLVQNVGANYSDDDFYKLNRETHNGEQKLVDDKIINKLQNDGIEGVQYNLFTTLWNGSKIQSILVKKGLFSKVSFTNRLDEITIPSLVLWGKHDLIVPAVYAQEAYDLLGSDQKELFIFEKSGHSPMDSEPDLFAEKVINFINRHK</sequence>
<dbReference type="InterPro" id="IPR029058">
    <property type="entry name" value="AB_hydrolase_fold"/>
</dbReference>
<protein>
    <submittedName>
        <fullName evidence="5">Alpha/beta fold hydrolase</fullName>
    </submittedName>
</protein>
<dbReference type="EMBL" id="JBHULX010000003">
    <property type="protein sequence ID" value="MFD2590091.1"/>
    <property type="molecule type" value="Genomic_DNA"/>
</dbReference>
<gene>
    <name evidence="5" type="ORF">ACFSTE_04565</name>
</gene>
<accession>A0ABW5N4Q7</accession>
<evidence type="ECO:0000313" key="5">
    <source>
        <dbReference type="EMBL" id="MFD2590091.1"/>
    </source>
</evidence>
<proteinExistence type="inferred from homology"/>
<evidence type="ECO:0000259" key="4">
    <source>
        <dbReference type="Pfam" id="PF00561"/>
    </source>
</evidence>
<dbReference type="PANTHER" id="PTHR43798:SF31">
    <property type="entry name" value="AB HYDROLASE SUPERFAMILY PROTEIN YCLE"/>
    <property type="match status" value="1"/>
</dbReference>
<dbReference type="SUPFAM" id="SSF53474">
    <property type="entry name" value="alpha/beta-Hydrolases"/>
    <property type="match status" value="1"/>
</dbReference>
<comment type="similarity">
    <text evidence="1">Belongs to the peptidase S33 family.</text>
</comment>
<feature type="chain" id="PRO_5046755144" evidence="3">
    <location>
        <begin position="26"/>
        <end position="349"/>
    </location>
</feature>
<name>A0ABW5N4Q7_9FLAO</name>
<evidence type="ECO:0000256" key="1">
    <source>
        <dbReference type="ARBA" id="ARBA00010088"/>
    </source>
</evidence>
<organism evidence="5 6">
    <name type="scientific">Aquimarina hainanensis</name>
    <dbReference type="NCBI Taxonomy" id="1578017"/>
    <lineage>
        <taxon>Bacteria</taxon>
        <taxon>Pseudomonadati</taxon>
        <taxon>Bacteroidota</taxon>
        <taxon>Flavobacteriia</taxon>
        <taxon>Flavobacteriales</taxon>
        <taxon>Flavobacteriaceae</taxon>
        <taxon>Aquimarina</taxon>
    </lineage>
</organism>
<dbReference type="InterPro" id="IPR000073">
    <property type="entry name" value="AB_hydrolase_1"/>
</dbReference>
<dbReference type="InterPro" id="IPR002410">
    <property type="entry name" value="Peptidase_S33"/>
</dbReference>
<dbReference type="RefSeq" id="WP_176029602.1">
    <property type="nucleotide sequence ID" value="NZ_JBHSJV010000001.1"/>
</dbReference>
<dbReference type="InterPro" id="IPR050266">
    <property type="entry name" value="AB_hydrolase_sf"/>
</dbReference>
<feature type="domain" description="AB hydrolase-1" evidence="4">
    <location>
        <begin position="61"/>
        <end position="333"/>
    </location>
</feature>
<keyword evidence="6" id="KW-1185">Reference proteome</keyword>
<feature type="signal peptide" evidence="3">
    <location>
        <begin position="1"/>
        <end position="25"/>
    </location>
</feature>
<dbReference type="GO" id="GO:0016787">
    <property type="term" value="F:hydrolase activity"/>
    <property type="evidence" value="ECO:0007669"/>
    <property type="project" value="UniProtKB-KW"/>
</dbReference>
<dbReference type="Pfam" id="PF00561">
    <property type="entry name" value="Abhydrolase_1"/>
    <property type="match status" value="1"/>
</dbReference>
<dbReference type="Gene3D" id="3.40.50.1820">
    <property type="entry name" value="alpha/beta hydrolase"/>
    <property type="match status" value="1"/>
</dbReference>
<dbReference type="Proteomes" id="UP001597459">
    <property type="component" value="Unassembled WGS sequence"/>
</dbReference>
<dbReference type="PRINTS" id="PR00793">
    <property type="entry name" value="PROAMNOPTASE"/>
</dbReference>